<dbReference type="EMBL" id="CACQ02009411">
    <property type="protein sequence ID" value="CCF47143.1"/>
    <property type="molecule type" value="Genomic_DNA"/>
</dbReference>
<organism evidence="1 2">
    <name type="scientific">Colletotrichum higginsianum (strain IMI 349063)</name>
    <name type="common">Crucifer anthracnose fungus</name>
    <dbReference type="NCBI Taxonomy" id="759273"/>
    <lineage>
        <taxon>Eukaryota</taxon>
        <taxon>Fungi</taxon>
        <taxon>Dikarya</taxon>
        <taxon>Ascomycota</taxon>
        <taxon>Pezizomycotina</taxon>
        <taxon>Sordariomycetes</taxon>
        <taxon>Hypocreomycetidae</taxon>
        <taxon>Glomerellales</taxon>
        <taxon>Glomerellaceae</taxon>
        <taxon>Colletotrichum</taxon>
        <taxon>Colletotrichum destructivum species complex</taxon>
    </lineage>
</organism>
<dbReference type="STRING" id="759273.H1W3T0"/>
<evidence type="ECO:0000313" key="1">
    <source>
        <dbReference type="EMBL" id="CCF47143.1"/>
    </source>
</evidence>
<accession>H1W3T0</accession>
<protein>
    <submittedName>
        <fullName evidence="1">Sulfate permease II</fullName>
    </submittedName>
</protein>
<dbReference type="AlphaFoldDB" id="H1W3T0"/>
<sequence length="115" mass="12859">MPSNVGRTLAKGLGIDVDARYRNEPTEVVQSAAASFRSVEQYEEREPTIAEFLHAHRPTVHGAVAYLKSLFPFWSWIFHYNATWLLGDVIAGTCHGRLRRHPPGHGVRAPRPADA</sequence>
<dbReference type="Proteomes" id="UP000007174">
    <property type="component" value="Unassembled WGS sequence"/>
</dbReference>
<dbReference type="VEuPathDB" id="FungiDB:CH63R_10630"/>
<proteinExistence type="predicted"/>
<dbReference type="eggNOG" id="KOG0236">
    <property type="taxonomic scope" value="Eukaryota"/>
</dbReference>
<gene>
    <name evidence="1" type="ORF">CH063_15648</name>
</gene>
<dbReference type="HOGENOM" id="CLU_181671_0_0_1"/>
<name>H1W3T0_COLHI</name>
<evidence type="ECO:0000313" key="2">
    <source>
        <dbReference type="Proteomes" id="UP000007174"/>
    </source>
</evidence>
<reference evidence="2" key="1">
    <citation type="journal article" date="2012" name="Nat. Genet.">
        <title>Lifestyle transitions in plant pathogenic Colletotrichum fungi deciphered by genome and transcriptome analyses.</title>
        <authorList>
            <person name="O'Connell R.J."/>
            <person name="Thon M.R."/>
            <person name="Hacquard S."/>
            <person name="Amyotte S.G."/>
            <person name="Kleemann J."/>
            <person name="Torres M.F."/>
            <person name="Damm U."/>
            <person name="Buiate E.A."/>
            <person name="Epstein L."/>
            <person name="Alkan N."/>
            <person name="Altmueller J."/>
            <person name="Alvarado-Balderrama L."/>
            <person name="Bauser C.A."/>
            <person name="Becker C."/>
            <person name="Birren B.W."/>
            <person name="Chen Z."/>
            <person name="Choi J."/>
            <person name="Crouch J.A."/>
            <person name="Duvick J.P."/>
            <person name="Farman M.A."/>
            <person name="Gan P."/>
            <person name="Heiman D."/>
            <person name="Henrissat B."/>
            <person name="Howard R.J."/>
            <person name="Kabbage M."/>
            <person name="Koch C."/>
            <person name="Kracher B."/>
            <person name="Kubo Y."/>
            <person name="Law A.D."/>
            <person name="Lebrun M.-H."/>
            <person name="Lee Y.-H."/>
            <person name="Miyara I."/>
            <person name="Moore N."/>
            <person name="Neumann U."/>
            <person name="Nordstroem K."/>
            <person name="Panaccione D.G."/>
            <person name="Panstruga R."/>
            <person name="Place M."/>
            <person name="Proctor R.H."/>
            <person name="Prusky D."/>
            <person name="Rech G."/>
            <person name="Reinhardt R."/>
            <person name="Rollins J.A."/>
            <person name="Rounsley S."/>
            <person name="Schardl C.L."/>
            <person name="Schwartz D.C."/>
            <person name="Shenoy N."/>
            <person name="Shirasu K."/>
            <person name="Sikhakolli U.R."/>
            <person name="Stueber K."/>
            <person name="Sukno S.A."/>
            <person name="Sweigard J.A."/>
            <person name="Takano Y."/>
            <person name="Takahara H."/>
            <person name="Trail F."/>
            <person name="van der Does H.C."/>
            <person name="Voll L.M."/>
            <person name="Will I."/>
            <person name="Young S."/>
            <person name="Zeng Q."/>
            <person name="Zhang J."/>
            <person name="Zhou S."/>
            <person name="Dickman M.B."/>
            <person name="Schulze-Lefert P."/>
            <person name="Ver Loren van Themaat E."/>
            <person name="Ma L.-J."/>
            <person name="Vaillancourt L.J."/>
        </authorList>
    </citation>
    <scope>NUCLEOTIDE SEQUENCE [LARGE SCALE GENOMIC DNA]</scope>
    <source>
        <strain evidence="2">IMI 349063</strain>
    </source>
</reference>